<sequence length="140" mass="15974">MNNSELRLLRYLFIDQFVVKRGVKKEQQTTEYAQVTERILHFSSPSPATPFEENITYTVFDLETTGFYPHMGDEVLSIGAVKVKDGQVLKSQQFYEVVKPFGKVSSFIKKLTGLTEDELGNGISFSEALNRFLEFAEGQY</sequence>
<dbReference type="Pfam" id="PF00929">
    <property type="entry name" value="RNase_T"/>
    <property type="match status" value="1"/>
</dbReference>
<dbReference type="Gene3D" id="3.30.420.10">
    <property type="entry name" value="Ribonuclease H-like superfamily/Ribonuclease H"/>
    <property type="match status" value="1"/>
</dbReference>
<gene>
    <name evidence="2" type="ORF">G8O30_05730</name>
</gene>
<dbReference type="AlphaFoldDB" id="A0A7S8CAN5"/>
<dbReference type="PANTHER" id="PTHR30231:SF41">
    <property type="entry name" value="DNA POLYMERASE III SUBUNIT EPSILON"/>
    <property type="match status" value="1"/>
</dbReference>
<dbReference type="InterPro" id="IPR013520">
    <property type="entry name" value="Ribonucl_H"/>
</dbReference>
<dbReference type="InterPro" id="IPR036397">
    <property type="entry name" value="RNaseH_sf"/>
</dbReference>
<name>A0A7S8CAN5_9BACI</name>
<dbReference type="EMBL" id="CP049742">
    <property type="protein sequence ID" value="QPC46501.1"/>
    <property type="molecule type" value="Genomic_DNA"/>
</dbReference>
<dbReference type="PANTHER" id="PTHR30231">
    <property type="entry name" value="DNA POLYMERASE III SUBUNIT EPSILON"/>
    <property type="match status" value="1"/>
</dbReference>
<dbReference type="SUPFAM" id="SSF53098">
    <property type="entry name" value="Ribonuclease H-like"/>
    <property type="match status" value="1"/>
</dbReference>
<dbReference type="GO" id="GO:0005829">
    <property type="term" value="C:cytosol"/>
    <property type="evidence" value="ECO:0007669"/>
    <property type="project" value="TreeGrafter"/>
</dbReference>
<organism evidence="2 3">
    <name type="scientific">Mangrovibacillus cuniculi</name>
    <dbReference type="NCBI Taxonomy" id="2593652"/>
    <lineage>
        <taxon>Bacteria</taxon>
        <taxon>Bacillati</taxon>
        <taxon>Bacillota</taxon>
        <taxon>Bacilli</taxon>
        <taxon>Bacillales</taxon>
        <taxon>Bacillaceae</taxon>
        <taxon>Mangrovibacillus</taxon>
    </lineage>
</organism>
<dbReference type="KEGG" id="mcui:G8O30_05730"/>
<dbReference type="GO" id="GO:0045004">
    <property type="term" value="P:DNA replication proofreading"/>
    <property type="evidence" value="ECO:0007669"/>
    <property type="project" value="TreeGrafter"/>
</dbReference>
<dbReference type="InterPro" id="IPR012337">
    <property type="entry name" value="RNaseH-like_sf"/>
</dbReference>
<feature type="domain" description="Exonuclease" evidence="1">
    <location>
        <begin position="59"/>
        <end position="137"/>
    </location>
</feature>
<evidence type="ECO:0000313" key="2">
    <source>
        <dbReference type="EMBL" id="QPC46501.1"/>
    </source>
</evidence>
<keyword evidence="3" id="KW-1185">Reference proteome</keyword>
<reference evidence="2 3" key="1">
    <citation type="submission" date="2019-07" db="EMBL/GenBank/DDBJ databases">
        <title>Genome sequence of 2 isolates from Red Sea Mangroves.</title>
        <authorList>
            <person name="Sefrji F."/>
            <person name="Michoud G."/>
            <person name="Merlino G."/>
            <person name="Daffonchio D."/>
        </authorList>
    </citation>
    <scope>NUCLEOTIDE SEQUENCE [LARGE SCALE GENOMIC DNA]</scope>
    <source>
        <strain evidence="2 3">R1DC41</strain>
    </source>
</reference>
<dbReference type="GO" id="GO:0003676">
    <property type="term" value="F:nucleic acid binding"/>
    <property type="evidence" value="ECO:0007669"/>
    <property type="project" value="InterPro"/>
</dbReference>
<dbReference type="CDD" id="cd06127">
    <property type="entry name" value="DEDDh"/>
    <property type="match status" value="1"/>
</dbReference>
<accession>A0A7S8CAN5</accession>
<evidence type="ECO:0000313" key="3">
    <source>
        <dbReference type="Proteomes" id="UP000593626"/>
    </source>
</evidence>
<proteinExistence type="predicted"/>
<dbReference type="Proteomes" id="UP000593626">
    <property type="component" value="Chromosome"/>
</dbReference>
<evidence type="ECO:0000259" key="1">
    <source>
        <dbReference type="Pfam" id="PF00929"/>
    </source>
</evidence>
<protein>
    <recommendedName>
        <fullName evidence="1">Exonuclease domain-containing protein</fullName>
    </recommendedName>
</protein>
<dbReference type="GO" id="GO:0008408">
    <property type="term" value="F:3'-5' exonuclease activity"/>
    <property type="evidence" value="ECO:0007669"/>
    <property type="project" value="TreeGrafter"/>
</dbReference>